<dbReference type="Proteomes" id="UP000225706">
    <property type="component" value="Unassembled WGS sequence"/>
</dbReference>
<proteinExistence type="inferred from homology"/>
<evidence type="ECO:0000256" key="2">
    <source>
        <dbReference type="ARBA" id="ARBA00004123"/>
    </source>
</evidence>
<dbReference type="GO" id="GO:0046872">
    <property type="term" value="F:metal ion binding"/>
    <property type="evidence" value="ECO:0007669"/>
    <property type="project" value="UniProtKB-KW"/>
</dbReference>
<dbReference type="OrthoDB" id="5976274at2759"/>
<dbReference type="InterPro" id="IPR027806">
    <property type="entry name" value="HARBI1_dom"/>
</dbReference>
<keyword evidence="4" id="KW-0540">Nuclease</keyword>
<sequence length="244" mass="27855">MDRIVFMKLVDELYPYLRPGRSPRGDDVLSVEKQIGMTLYYLKDQGSLYMTANSFGVSKSTASVVIRKVCDVITATRGPKYIKLPSNVKEMATLVKGIEDKYGFPQAFGCIDGTHIEIQQLTENPHDYYSYKQKYTINTQAVCDWNGRFLDVEVKWPGSVQDGRVFSNSRINRLLREEKLPMMYKQILPGYDKVPATLIGDPAYPLLPYCMKEYASPRSNEEIDEDIVSQQIALERLQANNNPD</sequence>
<evidence type="ECO:0000256" key="3">
    <source>
        <dbReference type="ARBA" id="ARBA00006958"/>
    </source>
</evidence>
<evidence type="ECO:0000259" key="8">
    <source>
        <dbReference type="Pfam" id="PF13359"/>
    </source>
</evidence>
<organism evidence="9 10">
    <name type="scientific">Stylophora pistillata</name>
    <name type="common">Smooth cauliflower coral</name>
    <dbReference type="NCBI Taxonomy" id="50429"/>
    <lineage>
        <taxon>Eukaryota</taxon>
        <taxon>Metazoa</taxon>
        <taxon>Cnidaria</taxon>
        <taxon>Anthozoa</taxon>
        <taxon>Hexacorallia</taxon>
        <taxon>Scleractinia</taxon>
        <taxon>Astrocoeniina</taxon>
        <taxon>Pocilloporidae</taxon>
        <taxon>Stylophora</taxon>
    </lineage>
</organism>
<evidence type="ECO:0000256" key="6">
    <source>
        <dbReference type="ARBA" id="ARBA00022801"/>
    </source>
</evidence>
<accession>A0A2B4S6T9</accession>
<dbReference type="GO" id="GO:0005634">
    <property type="term" value="C:nucleus"/>
    <property type="evidence" value="ECO:0007669"/>
    <property type="project" value="UniProtKB-SubCell"/>
</dbReference>
<comment type="cofactor">
    <cofactor evidence="1">
        <name>a divalent metal cation</name>
        <dbReference type="ChEBI" id="CHEBI:60240"/>
    </cofactor>
</comment>
<dbReference type="PANTHER" id="PTHR22930:SF85">
    <property type="entry name" value="GH03217P-RELATED"/>
    <property type="match status" value="1"/>
</dbReference>
<evidence type="ECO:0000256" key="7">
    <source>
        <dbReference type="ARBA" id="ARBA00023242"/>
    </source>
</evidence>
<evidence type="ECO:0000256" key="1">
    <source>
        <dbReference type="ARBA" id="ARBA00001968"/>
    </source>
</evidence>
<evidence type="ECO:0000256" key="5">
    <source>
        <dbReference type="ARBA" id="ARBA00022723"/>
    </source>
</evidence>
<keyword evidence="7" id="KW-0539">Nucleus</keyword>
<evidence type="ECO:0000256" key="4">
    <source>
        <dbReference type="ARBA" id="ARBA00022722"/>
    </source>
</evidence>
<name>A0A2B4S6T9_STYPI</name>
<keyword evidence="6" id="KW-0378">Hydrolase</keyword>
<evidence type="ECO:0000313" key="10">
    <source>
        <dbReference type="Proteomes" id="UP000225706"/>
    </source>
</evidence>
<dbReference type="GO" id="GO:0004518">
    <property type="term" value="F:nuclease activity"/>
    <property type="evidence" value="ECO:0007669"/>
    <property type="project" value="UniProtKB-KW"/>
</dbReference>
<gene>
    <name evidence="9" type="primary">harbi1</name>
    <name evidence="9" type="ORF">AWC38_SpisGene10636</name>
</gene>
<dbReference type="PANTHER" id="PTHR22930">
    <property type="match status" value="1"/>
</dbReference>
<keyword evidence="10" id="KW-1185">Reference proteome</keyword>
<feature type="domain" description="DDE Tnp4" evidence="8">
    <location>
        <begin position="111"/>
        <end position="233"/>
    </location>
</feature>
<dbReference type="Pfam" id="PF13359">
    <property type="entry name" value="DDE_Tnp_4"/>
    <property type="match status" value="1"/>
</dbReference>
<reference evidence="10" key="1">
    <citation type="journal article" date="2017" name="bioRxiv">
        <title>Comparative analysis of the genomes of Stylophora pistillata and Acropora digitifera provides evidence for extensive differences between species of corals.</title>
        <authorList>
            <person name="Voolstra C.R."/>
            <person name="Li Y."/>
            <person name="Liew Y.J."/>
            <person name="Baumgarten S."/>
            <person name="Zoccola D."/>
            <person name="Flot J.-F."/>
            <person name="Tambutte S."/>
            <person name="Allemand D."/>
            <person name="Aranda M."/>
        </authorList>
    </citation>
    <scope>NUCLEOTIDE SEQUENCE [LARGE SCALE GENOMIC DNA]</scope>
</reference>
<comment type="caution">
    <text evidence="9">The sequence shown here is derived from an EMBL/GenBank/DDBJ whole genome shotgun (WGS) entry which is preliminary data.</text>
</comment>
<comment type="subcellular location">
    <subcellularLocation>
        <location evidence="2">Nucleus</location>
    </subcellularLocation>
</comment>
<protein>
    <submittedName>
        <fullName evidence="9">Putative nuclease HARBI1</fullName>
    </submittedName>
</protein>
<keyword evidence="5" id="KW-0479">Metal-binding</keyword>
<dbReference type="GO" id="GO:0016787">
    <property type="term" value="F:hydrolase activity"/>
    <property type="evidence" value="ECO:0007669"/>
    <property type="project" value="UniProtKB-KW"/>
</dbReference>
<dbReference type="EMBL" id="LSMT01000167">
    <property type="protein sequence ID" value="PFX24763.1"/>
    <property type="molecule type" value="Genomic_DNA"/>
</dbReference>
<dbReference type="InterPro" id="IPR045249">
    <property type="entry name" value="HARBI1-like"/>
</dbReference>
<evidence type="ECO:0000313" key="9">
    <source>
        <dbReference type="EMBL" id="PFX24763.1"/>
    </source>
</evidence>
<dbReference type="AlphaFoldDB" id="A0A2B4S6T9"/>
<comment type="similarity">
    <text evidence="3">Belongs to the HARBI1 family.</text>
</comment>